<organism evidence="1 2">
    <name type="scientific">Eumeta variegata</name>
    <name type="common">Bagworm moth</name>
    <name type="synonym">Eumeta japonica</name>
    <dbReference type="NCBI Taxonomy" id="151549"/>
    <lineage>
        <taxon>Eukaryota</taxon>
        <taxon>Metazoa</taxon>
        <taxon>Ecdysozoa</taxon>
        <taxon>Arthropoda</taxon>
        <taxon>Hexapoda</taxon>
        <taxon>Insecta</taxon>
        <taxon>Pterygota</taxon>
        <taxon>Neoptera</taxon>
        <taxon>Endopterygota</taxon>
        <taxon>Lepidoptera</taxon>
        <taxon>Glossata</taxon>
        <taxon>Ditrysia</taxon>
        <taxon>Tineoidea</taxon>
        <taxon>Psychidae</taxon>
        <taxon>Oiketicinae</taxon>
        <taxon>Eumeta</taxon>
    </lineage>
</organism>
<reference evidence="1 2" key="1">
    <citation type="journal article" date="2019" name="Commun. Biol.">
        <title>The bagworm genome reveals a unique fibroin gene that provides high tensile strength.</title>
        <authorList>
            <person name="Kono N."/>
            <person name="Nakamura H."/>
            <person name="Ohtoshi R."/>
            <person name="Tomita M."/>
            <person name="Numata K."/>
            <person name="Arakawa K."/>
        </authorList>
    </citation>
    <scope>NUCLEOTIDE SEQUENCE [LARGE SCALE GENOMIC DNA]</scope>
</reference>
<evidence type="ECO:0000313" key="1">
    <source>
        <dbReference type="EMBL" id="GBP13581.1"/>
    </source>
</evidence>
<comment type="caution">
    <text evidence="1">The sequence shown here is derived from an EMBL/GenBank/DDBJ whole genome shotgun (WGS) entry which is preliminary data.</text>
</comment>
<evidence type="ECO:0000313" key="2">
    <source>
        <dbReference type="Proteomes" id="UP000299102"/>
    </source>
</evidence>
<accession>A0A4C1TJW2</accession>
<keyword evidence="2" id="KW-1185">Reference proteome</keyword>
<dbReference type="AlphaFoldDB" id="A0A4C1TJW2"/>
<name>A0A4C1TJW2_EUMVA</name>
<sequence length="171" mass="19752">MFMDQLDFLLVLLEEWVPYERVRQRLSDSGEEGIGCGGRRFRRGQGFGRRAARVVEGGRPRISDILNLLILNDQCDWNSHPNDHAEQTSIRHHLPETIASHHSSKCFKTLVPDWLCRHRHKRVTAINTLVANSPRVSAHIRSRRHRDFGKCARKPPPKAGRLRIGWRTLLA</sequence>
<gene>
    <name evidence="1" type="ORF">EVAR_6925_1</name>
</gene>
<protein>
    <submittedName>
        <fullName evidence="1">Uncharacterized protein</fullName>
    </submittedName>
</protein>
<proteinExistence type="predicted"/>
<dbReference type="Proteomes" id="UP000299102">
    <property type="component" value="Unassembled WGS sequence"/>
</dbReference>
<dbReference type="EMBL" id="BGZK01000058">
    <property type="protein sequence ID" value="GBP13581.1"/>
    <property type="molecule type" value="Genomic_DNA"/>
</dbReference>